<accession>A0ACC2PGN0</accession>
<comment type="caution">
    <text evidence="1">The sequence shown here is derived from an EMBL/GenBank/DDBJ whole genome shotgun (WGS) entry which is preliminary data.</text>
</comment>
<keyword evidence="2" id="KW-1185">Reference proteome</keyword>
<dbReference type="EMBL" id="CM056741">
    <property type="protein sequence ID" value="KAJ8681739.1"/>
    <property type="molecule type" value="Genomic_DNA"/>
</dbReference>
<protein>
    <submittedName>
        <fullName evidence="1">Uncharacterized protein</fullName>
    </submittedName>
</protein>
<name>A0ACC2PGN0_9HYME</name>
<gene>
    <name evidence="1" type="ORF">QAD02_017531</name>
</gene>
<reference evidence="1" key="1">
    <citation type="submission" date="2023-04" db="EMBL/GenBank/DDBJ databases">
        <title>A chromosome-level genome assembly of the parasitoid wasp Eretmocerus hayati.</title>
        <authorList>
            <person name="Zhong Y."/>
            <person name="Liu S."/>
            <person name="Liu Y."/>
        </authorList>
    </citation>
    <scope>NUCLEOTIDE SEQUENCE</scope>
    <source>
        <strain evidence="1">ZJU_SS_LIU_2023</strain>
    </source>
</reference>
<sequence length="137" mass="15337">MESKSCSELICNPNLNLKIFALVVGIPTHLYLFWLSADSTQICFVVPIAIGAHLSYLTVLFGLVISIIFFTTTIVTEVSLLVAAMIDLLTAIMEFRSKDPYKMWARALGEMGPFDNIDSADYGKNYYFSDENNSFKT</sequence>
<organism evidence="1 2">
    <name type="scientific">Eretmocerus hayati</name>
    <dbReference type="NCBI Taxonomy" id="131215"/>
    <lineage>
        <taxon>Eukaryota</taxon>
        <taxon>Metazoa</taxon>
        <taxon>Ecdysozoa</taxon>
        <taxon>Arthropoda</taxon>
        <taxon>Hexapoda</taxon>
        <taxon>Insecta</taxon>
        <taxon>Pterygota</taxon>
        <taxon>Neoptera</taxon>
        <taxon>Endopterygota</taxon>
        <taxon>Hymenoptera</taxon>
        <taxon>Apocrita</taxon>
        <taxon>Proctotrupomorpha</taxon>
        <taxon>Chalcidoidea</taxon>
        <taxon>Aphelinidae</taxon>
        <taxon>Aphelininae</taxon>
        <taxon>Eretmocerus</taxon>
    </lineage>
</organism>
<dbReference type="Proteomes" id="UP001239111">
    <property type="component" value="Chromosome 1"/>
</dbReference>
<proteinExistence type="predicted"/>
<evidence type="ECO:0000313" key="2">
    <source>
        <dbReference type="Proteomes" id="UP001239111"/>
    </source>
</evidence>
<evidence type="ECO:0000313" key="1">
    <source>
        <dbReference type="EMBL" id="KAJ8681739.1"/>
    </source>
</evidence>